<comment type="caution">
    <text evidence="1">The sequence shown here is derived from an EMBL/GenBank/DDBJ whole genome shotgun (WGS) entry which is preliminary data.</text>
</comment>
<organism evidence="1 2">
    <name type="scientific">Citricoccus parietis</name>
    <dbReference type="NCBI Taxonomy" id="592307"/>
    <lineage>
        <taxon>Bacteria</taxon>
        <taxon>Bacillati</taxon>
        <taxon>Actinomycetota</taxon>
        <taxon>Actinomycetes</taxon>
        <taxon>Micrococcales</taxon>
        <taxon>Micrococcaceae</taxon>
        <taxon>Citricoccus</taxon>
    </lineage>
</organism>
<name>A0ABV5G833_9MICC</name>
<protein>
    <submittedName>
        <fullName evidence="1">Uncharacterized protein</fullName>
    </submittedName>
</protein>
<reference evidence="1 2" key="1">
    <citation type="submission" date="2024-09" db="EMBL/GenBank/DDBJ databases">
        <authorList>
            <person name="Sun Q."/>
            <person name="Mori K."/>
        </authorList>
    </citation>
    <scope>NUCLEOTIDE SEQUENCE [LARGE SCALE GENOMIC DNA]</scope>
    <source>
        <strain evidence="1 2">CCM 7609</strain>
    </source>
</reference>
<dbReference type="Proteomes" id="UP001589575">
    <property type="component" value="Unassembled WGS sequence"/>
</dbReference>
<proteinExistence type="predicted"/>
<accession>A0ABV5G833</accession>
<keyword evidence="2" id="KW-1185">Reference proteome</keyword>
<sequence>MGRADVGCPFGDPRMRGQLAEQLEAAGTGRRVVRDHVRLRQQNGVNRGQFLHEELTGGSLIVGQGQVAGLEERMAVPDLVLDSTRRAGQHHGVEYQ</sequence>
<evidence type="ECO:0000313" key="2">
    <source>
        <dbReference type="Proteomes" id="UP001589575"/>
    </source>
</evidence>
<evidence type="ECO:0000313" key="1">
    <source>
        <dbReference type="EMBL" id="MFB9074578.1"/>
    </source>
</evidence>
<gene>
    <name evidence="1" type="ORF">ACFFX0_26665</name>
</gene>
<dbReference type="EMBL" id="JBHMFI010000002">
    <property type="protein sequence ID" value="MFB9074578.1"/>
    <property type="molecule type" value="Genomic_DNA"/>
</dbReference>